<gene>
    <name evidence="8" type="ordered locus">Sinac_1053</name>
</gene>
<dbReference type="Proteomes" id="UP000010798">
    <property type="component" value="Chromosome"/>
</dbReference>
<dbReference type="RefSeq" id="WP_015244629.1">
    <property type="nucleotide sequence ID" value="NC_019892.1"/>
</dbReference>
<evidence type="ECO:0000313" key="8">
    <source>
        <dbReference type="EMBL" id="AGA25452.1"/>
    </source>
</evidence>
<keyword evidence="2 6" id="KW-0805">Transcription regulation</keyword>
<keyword evidence="3 6" id="KW-0731">Sigma factor</keyword>
<organism evidence="8 9">
    <name type="scientific">Singulisphaera acidiphila (strain ATCC BAA-1392 / DSM 18658 / VKM B-2454 / MOB10)</name>
    <dbReference type="NCBI Taxonomy" id="886293"/>
    <lineage>
        <taxon>Bacteria</taxon>
        <taxon>Pseudomonadati</taxon>
        <taxon>Planctomycetota</taxon>
        <taxon>Planctomycetia</taxon>
        <taxon>Isosphaerales</taxon>
        <taxon>Isosphaeraceae</taxon>
        <taxon>Singulisphaera</taxon>
    </lineage>
</organism>
<dbReference type="KEGG" id="saci:Sinac_1053"/>
<dbReference type="InterPro" id="IPR007627">
    <property type="entry name" value="RNA_pol_sigma70_r2"/>
</dbReference>
<name>L0D899_SINAD</name>
<dbReference type="Gene3D" id="1.10.1740.10">
    <property type="match status" value="1"/>
</dbReference>
<evidence type="ECO:0000256" key="4">
    <source>
        <dbReference type="ARBA" id="ARBA00023125"/>
    </source>
</evidence>
<dbReference type="OrthoDB" id="266768at2"/>
<dbReference type="PANTHER" id="PTHR43133">
    <property type="entry name" value="RNA POLYMERASE ECF-TYPE SIGMA FACTO"/>
    <property type="match status" value="1"/>
</dbReference>
<dbReference type="GO" id="GO:0016987">
    <property type="term" value="F:sigma factor activity"/>
    <property type="evidence" value="ECO:0007669"/>
    <property type="project" value="UniProtKB-KW"/>
</dbReference>
<keyword evidence="9" id="KW-1185">Reference proteome</keyword>
<evidence type="ECO:0000256" key="5">
    <source>
        <dbReference type="ARBA" id="ARBA00023163"/>
    </source>
</evidence>
<evidence type="ECO:0000259" key="7">
    <source>
        <dbReference type="Pfam" id="PF04542"/>
    </source>
</evidence>
<feature type="domain" description="RNA polymerase sigma-70 region 2" evidence="7">
    <location>
        <begin position="26"/>
        <end position="93"/>
    </location>
</feature>
<dbReference type="InterPro" id="IPR014284">
    <property type="entry name" value="RNA_pol_sigma-70_dom"/>
</dbReference>
<dbReference type="HOGENOM" id="CLU_047691_17_1_0"/>
<keyword evidence="5 6" id="KW-0804">Transcription</keyword>
<dbReference type="PROSITE" id="PS01063">
    <property type="entry name" value="SIGMA70_ECF"/>
    <property type="match status" value="1"/>
</dbReference>
<dbReference type="PANTHER" id="PTHR43133:SF51">
    <property type="entry name" value="RNA POLYMERASE SIGMA FACTOR"/>
    <property type="match status" value="1"/>
</dbReference>
<dbReference type="STRING" id="886293.Sinac_1053"/>
<dbReference type="InterPro" id="IPR013325">
    <property type="entry name" value="RNA_pol_sigma_r2"/>
</dbReference>
<evidence type="ECO:0000256" key="1">
    <source>
        <dbReference type="ARBA" id="ARBA00010641"/>
    </source>
</evidence>
<dbReference type="SUPFAM" id="SSF88946">
    <property type="entry name" value="Sigma2 domain of RNA polymerase sigma factors"/>
    <property type="match status" value="1"/>
</dbReference>
<dbReference type="GO" id="GO:0003677">
    <property type="term" value="F:DNA binding"/>
    <property type="evidence" value="ECO:0007669"/>
    <property type="project" value="UniProtKB-KW"/>
</dbReference>
<dbReference type="InterPro" id="IPR013324">
    <property type="entry name" value="RNA_pol_sigma_r3/r4-like"/>
</dbReference>
<keyword evidence="4 6" id="KW-0238">DNA-binding</keyword>
<proteinExistence type="inferred from homology"/>
<dbReference type="eggNOG" id="COG1595">
    <property type="taxonomic scope" value="Bacteria"/>
</dbReference>
<dbReference type="SUPFAM" id="SSF88659">
    <property type="entry name" value="Sigma3 and sigma4 domains of RNA polymerase sigma factors"/>
    <property type="match status" value="1"/>
</dbReference>
<dbReference type="GO" id="GO:0006352">
    <property type="term" value="P:DNA-templated transcription initiation"/>
    <property type="evidence" value="ECO:0007669"/>
    <property type="project" value="InterPro"/>
</dbReference>
<dbReference type="InterPro" id="IPR000838">
    <property type="entry name" value="RNA_pol_sigma70_ECF_CS"/>
</dbReference>
<accession>L0D899</accession>
<evidence type="ECO:0000256" key="6">
    <source>
        <dbReference type="RuleBase" id="RU000716"/>
    </source>
</evidence>
<evidence type="ECO:0000256" key="3">
    <source>
        <dbReference type="ARBA" id="ARBA00023082"/>
    </source>
</evidence>
<comment type="similarity">
    <text evidence="1 6">Belongs to the sigma-70 factor family. ECF subfamily.</text>
</comment>
<protein>
    <recommendedName>
        <fullName evidence="6">RNA polymerase sigma factor</fullName>
    </recommendedName>
</protein>
<evidence type="ECO:0000256" key="2">
    <source>
        <dbReference type="ARBA" id="ARBA00023015"/>
    </source>
</evidence>
<dbReference type="EMBL" id="CP003364">
    <property type="protein sequence ID" value="AGA25452.1"/>
    <property type="molecule type" value="Genomic_DNA"/>
</dbReference>
<sequence>MLQGAEIEELLDQVLQGKREAFQRIVREYSLPLRSYLAAQVYHLDDADDLAQDVFLAAYRSLYTFRRGDDFGAWLRGIARNKLYGHLRSKARREKTLALFRAEFARVVEADLERVVSTDVPGTIEILLHCIARLPEKMRRIVRAGLDGDKLSGLADEFLTSVGAIYTLHYRAVKLLRECMQKELD</sequence>
<reference evidence="8 9" key="1">
    <citation type="submission" date="2012-02" db="EMBL/GenBank/DDBJ databases">
        <title>Complete sequence of chromosome of Singulisphaera acidiphila DSM 18658.</title>
        <authorList>
            <consortium name="US DOE Joint Genome Institute (JGI-PGF)"/>
            <person name="Lucas S."/>
            <person name="Copeland A."/>
            <person name="Lapidus A."/>
            <person name="Glavina del Rio T."/>
            <person name="Dalin E."/>
            <person name="Tice H."/>
            <person name="Bruce D."/>
            <person name="Goodwin L."/>
            <person name="Pitluck S."/>
            <person name="Peters L."/>
            <person name="Ovchinnikova G."/>
            <person name="Chertkov O."/>
            <person name="Kyrpides N."/>
            <person name="Mavromatis K."/>
            <person name="Ivanova N."/>
            <person name="Brettin T."/>
            <person name="Detter J.C."/>
            <person name="Han C."/>
            <person name="Larimer F."/>
            <person name="Land M."/>
            <person name="Hauser L."/>
            <person name="Markowitz V."/>
            <person name="Cheng J.-F."/>
            <person name="Hugenholtz P."/>
            <person name="Woyke T."/>
            <person name="Wu D."/>
            <person name="Tindall B."/>
            <person name="Pomrenke H."/>
            <person name="Brambilla E."/>
            <person name="Klenk H.-P."/>
            <person name="Eisen J.A."/>
        </authorList>
    </citation>
    <scope>NUCLEOTIDE SEQUENCE [LARGE SCALE GENOMIC DNA]</scope>
    <source>
        <strain evidence="9">ATCC BAA-1392 / DSM 18658 / VKM B-2454 / MOB10</strain>
    </source>
</reference>
<dbReference type="Pfam" id="PF04542">
    <property type="entry name" value="Sigma70_r2"/>
    <property type="match status" value="1"/>
</dbReference>
<dbReference type="NCBIfam" id="TIGR02937">
    <property type="entry name" value="sigma70-ECF"/>
    <property type="match status" value="1"/>
</dbReference>
<evidence type="ECO:0000313" key="9">
    <source>
        <dbReference type="Proteomes" id="UP000010798"/>
    </source>
</evidence>
<dbReference type="AlphaFoldDB" id="L0D899"/>
<dbReference type="InterPro" id="IPR039425">
    <property type="entry name" value="RNA_pol_sigma-70-like"/>
</dbReference>